<proteinExistence type="predicted"/>
<dbReference type="RefSeq" id="WP_051676645.1">
    <property type="nucleotide sequence ID" value="NZ_BSOO01000002.1"/>
</dbReference>
<evidence type="ECO:0000313" key="3">
    <source>
        <dbReference type="EMBL" id="GLR46517.1"/>
    </source>
</evidence>
<dbReference type="SUPFAM" id="SSF56601">
    <property type="entry name" value="beta-lactamase/transpeptidase-like"/>
    <property type="match status" value="1"/>
</dbReference>
<feature type="chain" id="PRO_5045355421" description="Beta-lactamase-related domain-containing protein" evidence="1">
    <location>
        <begin position="19"/>
        <end position="397"/>
    </location>
</feature>
<protein>
    <recommendedName>
        <fullName evidence="2">Beta-lactamase-related domain-containing protein</fullName>
    </recommendedName>
</protein>
<evidence type="ECO:0000256" key="1">
    <source>
        <dbReference type="SAM" id="SignalP"/>
    </source>
</evidence>
<comment type="caution">
    <text evidence="3">The sequence shown here is derived from an EMBL/GenBank/DDBJ whole genome shotgun (WGS) entry which is preliminary data.</text>
</comment>
<gene>
    <name evidence="3" type="ORF">GCM10007925_02280</name>
</gene>
<keyword evidence="4" id="KW-1185">Reference proteome</keyword>
<dbReference type="Proteomes" id="UP001156703">
    <property type="component" value="Unassembled WGS sequence"/>
</dbReference>
<dbReference type="InterPro" id="IPR050789">
    <property type="entry name" value="Diverse_Enzym_Activities"/>
</dbReference>
<dbReference type="InterPro" id="IPR001466">
    <property type="entry name" value="Beta-lactam-related"/>
</dbReference>
<dbReference type="Pfam" id="PF00144">
    <property type="entry name" value="Beta-lactamase"/>
    <property type="match status" value="1"/>
</dbReference>
<organism evidence="3 4">
    <name type="scientific">Sphingomonas astaxanthinifaciens DSM 22298</name>
    <dbReference type="NCBI Taxonomy" id="1123267"/>
    <lineage>
        <taxon>Bacteria</taxon>
        <taxon>Pseudomonadati</taxon>
        <taxon>Pseudomonadota</taxon>
        <taxon>Alphaproteobacteria</taxon>
        <taxon>Sphingomonadales</taxon>
        <taxon>Sphingomonadaceae</taxon>
        <taxon>Sphingomonas</taxon>
    </lineage>
</organism>
<dbReference type="InterPro" id="IPR012338">
    <property type="entry name" value="Beta-lactam/transpept-like"/>
</dbReference>
<name>A0ABQ5Z357_9SPHN</name>
<dbReference type="Gene3D" id="3.40.710.10">
    <property type="entry name" value="DD-peptidase/beta-lactamase superfamily"/>
    <property type="match status" value="1"/>
</dbReference>
<reference evidence="4" key="1">
    <citation type="journal article" date="2019" name="Int. J. Syst. Evol. Microbiol.">
        <title>The Global Catalogue of Microorganisms (GCM) 10K type strain sequencing project: providing services to taxonomists for standard genome sequencing and annotation.</title>
        <authorList>
            <consortium name="The Broad Institute Genomics Platform"/>
            <consortium name="The Broad Institute Genome Sequencing Center for Infectious Disease"/>
            <person name="Wu L."/>
            <person name="Ma J."/>
        </authorList>
    </citation>
    <scope>NUCLEOTIDE SEQUENCE [LARGE SCALE GENOMIC DNA]</scope>
    <source>
        <strain evidence="4">NBRC 102146</strain>
    </source>
</reference>
<sequence length="397" mass="42344">MRFLLLPLFLALAACATAPRPGVVAGLAFTAAAEGQGFARGPADPAMGRAATLDDPVRVASVSKLVVAIGVMKLVDQGRLGLDSDLSPLLGWPLRNPAFPDRPVTLAMLLSHTGSVRDHDDQYIVPLGATVRAALDRPGSWDPAHAPGTYFTYANMNFPVIASAIERATGERFDRWMRREVLEPLSIDACYNWATCSDPAIARAIVLTQGGKSVRDDLHGVRPACPVFTRDGDPCNLTTWKPGDNGALFAPQGGLRISVRGLARIGRLLLNEGELDGVRLLSPASVRTLLANRWQYDGTNGETERGFYCAFGLATQSLATPHPGCRDDPVGDRGRWIGHAGEAYGLRSGLWIDPVAKVGIAYVVTGLDADPPGGRSEFKAAEEAAFRETAALLSRAP</sequence>
<dbReference type="PROSITE" id="PS51257">
    <property type="entry name" value="PROKAR_LIPOPROTEIN"/>
    <property type="match status" value="1"/>
</dbReference>
<feature type="domain" description="Beta-lactamase-related" evidence="2">
    <location>
        <begin position="25"/>
        <end position="373"/>
    </location>
</feature>
<evidence type="ECO:0000259" key="2">
    <source>
        <dbReference type="Pfam" id="PF00144"/>
    </source>
</evidence>
<evidence type="ECO:0000313" key="4">
    <source>
        <dbReference type="Proteomes" id="UP001156703"/>
    </source>
</evidence>
<accession>A0ABQ5Z357</accession>
<dbReference type="PANTHER" id="PTHR43283">
    <property type="entry name" value="BETA-LACTAMASE-RELATED"/>
    <property type="match status" value="1"/>
</dbReference>
<dbReference type="EMBL" id="BSOO01000002">
    <property type="protein sequence ID" value="GLR46517.1"/>
    <property type="molecule type" value="Genomic_DNA"/>
</dbReference>
<feature type="signal peptide" evidence="1">
    <location>
        <begin position="1"/>
        <end position="18"/>
    </location>
</feature>
<keyword evidence="1" id="KW-0732">Signal</keyword>